<organism evidence="2 3">
    <name type="scientific">candidate division WOR-3 bacterium</name>
    <dbReference type="NCBI Taxonomy" id="2052148"/>
    <lineage>
        <taxon>Bacteria</taxon>
        <taxon>Bacteria division WOR-3</taxon>
    </lineage>
</organism>
<gene>
    <name evidence="2" type="ORF">ENI34_00280</name>
</gene>
<evidence type="ECO:0000313" key="2">
    <source>
        <dbReference type="EMBL" id="HEC77562.1"/>
    </source>
</evidence>
<feature type="non-terminal residue" evidence="2">
    <location>
        <position position="1"/>
    </location>
</feature>
<name>A0A9C9JYZ0_UNCW3</name>
<dbReference type="InterPro" id="IPR013229">
    <property type="entry name" value="PEGA"/>
</dbReference>
<dbReference type="Proteomes" id="UP000885826">
    <property type="component" value="Unassembled WGS sequence"/>
</dbReference>
<comment type="caution">
    <text evidence="2">The sequence shown here is derived from an EMBL/GenBank/DDBJ whole genome shotgun (WGS) entry which is preliminary data.</text>
</comment>
<dbReference type="AlphaFoldDB" id="A0A9C9JYZ0"/>
<feature type="domain" description="PEGA" evidence="1">
    <location>
        <begin position="47"/>
        <end position="104"/>
    </location>
</feature>
<protein>
    <submittedName>
        <fullName evidence="2">PEGA domain-containing protein</fullName>
    </submittedName>
</protein>
<evidence type="ECO:0000259" key="1">
    <source>
        <dbReference type="Pfam" id="PF08308"/>
    </source>
</evidence>
<evidence type="ECO:0000313" key="3">
    <source>
        <dbReference type="Proteomes" id="UP000885826"/>
    </source>
</evidence>
<sequence length="105" mass="12201">THTIKLSNPNFQTYEKKMKFKPGETKILDVKLRKLDGYLKLTVKPWADVYIDGKFYETTPIAKPIKLSAGEHYIKLINPSFKPFEQKITIPAGKMLKKYVELMPK</sequence>
<reference evidence="2" key="1">
    <citation type="journal article" date="2020" name="mSystems">
        <title>Genome- and Community-Level Interaction Insights into Carbon Utilization and Element Cycling Functions of Hydrothermarchaeota in Hydrothermal Sediment.</title>
        <authorList>
            <person name="Zhou Z."/>
            <person name="Liu Y."/>
            <person name="Xu W."/>
            <person name="Pan J."/>
            <person name="Luo Z.H."/>
            <person name="Li M."/>
        </authorList>
    </citation>
    <scope>NUCLEOTIDE SEQUENCE</scope>
    <source>
        <strain evidence="2">HyVt-388</strain>
    </source>
</reference>
<accession>A0A9C9JYZ0</accession>
<proteinExistence type="predicted"/>
<dbReference type="EMBL" id="DRIG01000004">
    <property type="protein sequence ID" value="HEC77562.1"/>
    <property type="molecule type" value="Genomic_DNA"/>
</dbReference>
<dbReference type="Pfam" id="PF08308">
    <property type="entry name" value="PEGA"/>
    <property type="match status" value="1"/>
</dbReference>